<evidence type="ECO:0000256" key="1">
    <source>
        <dbReference type="ARBA" id="ARBA00007692"/>
    </source>
</evidence>
<dbReference type="FunCoup" id="B0W565">
    <property type="interactions" value="1353"/>
</dbReference>
<dbReference type="InterPro" id="IPR038538">
    <property type="entry name" value="MTERF_sf"/>
</dbReference>
<dbReference type="OrthoDB" id="637682at2759"/>
<keyword evidence="5" id="KW-1185">Reference proteome</keyword>
<dbReference type="PANTHER" id="PTHR13068">
    <property type="entry name" value="CGI-12 PROTEIN-RELATED"/>
    <property type="match status" value="1"/>
</dbReference>
<dbReference type="Pfam" id="PF02536">
    <property type="entry name" value="mTERF"/>
    <property type="match status" value="1"/>
</dbReference>
<dbReference type="GO" id="GO:0003676">
    <property type="term" value="F:nucleic acid binding"/>
    <property type="evidence" value="ECO:0007669"/>
    <property type="project" value="InterPro"/>
</dbReference>
<dbReference type="STRING" id="7176.B0W565"/>
<dbReference type="AlphaFoldDB" id="B0W565"/>
<evidence type="ECO:0000313" key="3">
    <source>
        <dbReference type="EMBL" id="EDS34812.1"/>
    </source>
</evidence>
<dbReference type="VEuPathDB" id="VectorBase:CQUJHB004783"/>
<reference evidence="4" key="2">
    <citation type="submission" date="2020-05" db="UniProtKB">
        <authorList>
            <consortium name="EnsemblMetazoa"/>
        </authorList>
    </citation>
    <scope>IDENTIFICATION</scope>
    <source>
        <strain evidence="4">JHB</strain>
    </source>
</reference>
<gene>
    <name evidence="4" type="primary">6033394</name>
    <name evidence="3" type="ORF">CpipJ_CPIJ002180</name>
</gene>
<dbReference type="PANTHER" id="PTHR13068:SF112">
    <property type="entry name" value="TRANSCRIPTION TERMINATION FACTOR 3, MITOCHONDRIAL"/>
    <property type="match status" value="1"/>
</dbReference>
<comment type="similarity">
    <text evidence="1">Belongs to the mTERF family.</text>
</comment>
<dbReference type="GO" id="GO:0006390">
    <property type="term" value="P:mitochondrial transcription"/>
    <property type="evidence" value="ECO:0007669"/>
    <property type="project" value="TreeGrafter"/>
</dbReference>
<dbReference type="eggNOG" id="KOG1267">
    <property type="taxonomic scope" value="Eukaryota"/>
</dbReference>
<dbReference type="VEuPathDB" id="VectorBase:CPIJ002180"/>
<organism>
    <name type="scientific">Culex quinquefasciatus</name>
    <name type="common">Southern house mosquito</name>
    <name type="synonym">Culex pungens</name>
    <dbReference type="NCBI Taxonomy" id="7176"/>
    <lineage>
        <taxon>Eukaryota</taxon>
        <taxon>Metazoa</taxon>
        <taxon>Ecdysozoa</taxon>
        <taxon>Arthropoda</taxon>
        <taxon>Hexapoda</taxon>
        <taxon>Insecta</taxon>
        <taxon>Pterygota</taxon>
        <taxon>Neoptera</taxon>
        <taxon>Endopterygota</taxon>
        <taxon>Diptera</taxon>
        <taxon>Nematocera</taxon>
        <taxon>Culicoidea</taxon>
        <taxon>Culicidae</taxon>
        <taxon>Culicinae</taxon>
        <taxon>Culicini</taxon>
        <taxon>Culex</taxon>
        <taxon>Culex</taxon>
    </lineage>
</organism>
<sequence length="309" mass="36490">MFSLTRTFLRAARPSWFSKQQFSTKDLPTVQPVSTKSLEDYENDLESQFKQMLRVESRSPLEPVQDPSIVDTHPHIRPAFNFAAYVNKSESLQHLVKLGVDLHKLEKRKGIPQFILQLDFERDMREHLKFLTEVGVPLEGLGEFVTKNPLIFKEDLGDMEVRINYLESKRFLPEQISRIVCKNPFWLMISTKRIDKRLGYFQKTFKMMGDEVRLLTAKQPRIITYNLEHIRQNTFTVREEMGFEPEEMKQLLLSKPKLWMMSELKFAQYDPRKELYISLKSLVEGTDEEFVRDVARSSMECYTSYLKTL</sequence>
<dbReference type="HOGENOM" id="CLU_042536_0_0_1"/>
<proteinExistence type="inferred from homology"/>
<reference evidence="3" key="1">
    <citation type="submission" date="2007-03" db="EMBL/GenBank/DDBJ databases">
        <title>Annotation of Culex pipiens quinquefasciatus.</title>
        <authorList>
            <consortium name="The Broad Institute Genome Sequencing Platform"/>
            <person name="Atkinson P.W."/>
            <person name="Hemingway J."/>
            <person name="Christensen B.M."/>
            <person name="Higgs S."/>
            <person name="Kodira C."/>
            <person name="Hannick L."/>
            <person name="Megy K."/>
            <person name="O'Leary S."/>
            <person name="Pearson M."/>
            <person name="Haas B.J."/>
            <person name="Mauceli E."/>
            <person name="Wortman J.R."/>
            <person name="Lee N.H."/>
            <person name="Guigo R."/>
            <person name="Stanke M."/>
            <person name="Alvarado L."/>
            <person name="Amedeo P."/>
            <person name="Antoine C.H."/>
            <person name="Arensburger P."/>
            <person name="Bidwell S.L."/>
            <person name="Crawford M."/>
            <person name="Camaro F."/>
            <person name="Devon K."/>
            <person name="Engels R."/>
            <person name="Hammond M."/>
            <person name="Howarth C."/>
            <person name="Koehrsen M."/>
            <person name="Lawson D."/>
            <person name="Montgomery P."/>
            <person name="Nene V."/>
            <person name="Nusbaum C."/>
            <person name="Puiu D."/>
            <person name="Romero-Severson J."/>
            <person name="Severson D.W."/>
            <person name="Shumway M."/>
            <person name="Sisk P."/>
            <person name="Stolte C."/>
            <person name="Zeng Q."/>
            <person name="Eisenstadt E."/>
            <person name="Fraser-Liggett C."/>
            <person name="Strausberg R."/>
            <person name="Galagan J."/>
            <person name="Birren B."/>
            <person name="Collins F.H."/>
        </authorList>
    </citation>
    <scope>NUCLEOTIDE SEQUENCE [LARGE SCALE GENOMIC DNA]</scope>
    <source>
        <strain evidence="3">JHB</strain>
    </source>
</reference>
<dbReference type="SMART" id="SM00733">
    <property type="entry name" value="Mterf"/>
    <property type="match status" value="3"/>
</dbReference>
<dbReference type="GO" id="GO:0061668">
    <property type="term" value="P:mitochondrial ribosome assembly"/>
    <property type="evidence" value="ECO:0007669"/>
    <property type="project" value="TreeGrafter"/>
</dbReference>
<dbReference type="Gene3D" id="1.25.70.10">
    <property type="entry name" value="Transcription termination factor 3, mitochondrial"/>
    <property type="match status" value="1"/>
</dbReference>
<protein>
    <submittedName>
        <fullName evidence="3">mTERF domain-containing protein 1, mitochondrial</fullName>
    </submittedName>
</protein>
<dbReference type="Proteomes" id="UP000002320">
    <property type="component" value="Unassembled WGS sequence"/>
</dbReference>
<dbReference type="GO" id="GO:0005739">
    <property type="term" value="C:mitochondrion"/>
    <property type="evidence" value="ECO:0007669"/>
    <property type="project" value="TreeGrafter"/>
</dbReference>
<evidence type="ECO:0000313" key="4">
    <source>
        <dbReference type="EnsemblMetazoa" id="CPIJ002180-PA"/>
    </source>
</evidence>
<dbReference type="KEGG" id="cqu:CpipJ_CPIJ002180"/>
<dbReference type="EnsemblMetazoa" id="CPIJ002180-RA">
    <property type="protein sequence ID" value="CPIJ002180-PA"/>
    <property type="gene ID" value="CPIJ002180"/>
</dbReference>
<evidence type="ECO:0000256" key="2">
    <source>
        <dbReference type="ARBA" id="ARBA00022946"/>
    </source>
</evidence>
<dbReference type="OMA" id="QKLVLLX"/>
<dbReference type="InterPro" id="IPR003690">
    <property type="entry name" value="MTERF"/>
</dbReference>
<accession>B0W565</accession>
<name>B0W565_CULQU</name>
<keyword evidence="2" id="KW-0809">Transit peptide</keyword>
<dbReference type="InParanoid" id="B0W565"/>
<dbReference type="EMBL" id="DS231841">
    <property type="protein sequence ID" value="EDS34812.1"/>
    <property type="molecule type" value="Genomic_DNA"/>
</dbReference>
<evidence type="ECO:0000313" key="5">
    <source>
        <dbReference type="Proteomes" id="UP000002320"/>
    </source>
</evidence>